<proteinExistence type="inferred from homology"/>
<evidence type="ECO:0000313" key="5">
    <source>
        <dbReference type="Proteomes" id="UP000191342"/>
    </source>
</evidence>
<dbReference type="Pfam" id="PF00107">
    <property type="entry name" value="ADH_zinc_N"/>
    <property type="match status" value="1"/>
</dbReference>
<dbReference type="InterPro" id="IPR013149">
    <property type="entry name" value="ADH-like_C"/>
</dbReference>
<protein>
    <recommendedName>
        <fullName evidence="3">Enoyl reductase (ER) domain-containing protein</fullName>
    </recommendedName>
</protein>
<dbReference type="PANTHER" id="PTHR45348">
    <property type="entry name" value="HYPOTHETICAL OXIDOREDUCTASE (EUROFUNG)"/>
    <property type="match status" value="1"/>
</dbReference>
<dbReference type="InterPro" id="IPR036291">
    <property type="entry name" value="NAD(P)-bd_dom_sf"/>
</dbReference>
<comment type="similarity">
    <text evidence="1">Belongs to the zinc-containing alcohol dehydrogenase family.</text>
</comment>
<dbReference type="CDD" id="cd08249">
    <property type="entry name" value="enoyl_reductase_like"/>
    <property type="match status" value="1"/>
</dbReference>
<dbReference type="Gene3D" id="3.90.180.10">
    <property type="entry name" value="Medium-chain alcohol dehydrogenases, catalytic domain"/>
    <property type="match status" value="1"/>
</dbReference>
<evidence type="ECO:0000259" key="3">
    <source>
        <dbReference type="SMART" id="SM00829"/>
    </source>
</evidence>
<dbReference type="STRING" id="254877.A0A1V6TBV6"/>
<dbReference type="SUPFAM" id="SSF50129">
    <property type="entry name" value="GroES-like"/>
    <property type="match status" value="1"/>
</dbReference>
<accession>A0A1V6TBV6</accession>
<dbReference type="Gene3D" id="3.40.50.720">
    <property type="entry name" value="NAD(P)-binding Rossmann-like Domain"/>
    <property type="match status" value="1"/>
</dbReference>
<evidence type="ECO:0000313" key="4">
    <source>
        <dbReference type="EMBL" id="OQE23514.1"/>
    </source>
</evidence>
<feature type="domain" description="Enoyl reductase (ER)" evidence="3">
    <location>
        <begin position="13"/>
        <end position="338"/>
    </location>
</feature>
<evidence type="ECO:0000256" key="2">
    <source>
        <dbReference type="ARBA" id="ARBA00023002"/>
    </source>
</evidence>
<name>A0A1V6TBV6_9EURO</name>
<keyword evidence="5" id="KW-1185">Reference proteome</keyword>
<keyword evidence="2" id="KW-0560">Oxidoreductase</keyword>
<dbReference type="AlphaFoldDB" id="A0A1V6TBV6"/>
<dbReference type="PANTHER" id="PTHR45348:SF2">
    <property type="entry name" value="ZINC-TYPE ALCOHOL DEHYDROGENASE-LIKE PROTEIN C2E1P3.01"/>
    <property type="match status" value="1"/>
</dbReference>
<evidence type="ECO:0000256" key="1">
    <source>
        <dbReference type="ARBA" id="ARBA00008072"/>
    </source>
</evidence>
<dbReference type="SUPFAM" id="SSF51735">
    <property type="entry name" value="NAD(P)-binding Rossmann-fold domains"/>
    <property type="match status" value="1"/>
</dbReference>
<comment type="caution">
    <text evidence="4">The sequence shown here is derived from an EMBL/GenBank/DDBJ whole genome shotgun (WGS) entry which is preliminary data.</text>
</comment>
<dbReference type="InterPro" id="IPR011032">
    <property type="entry name" value="GroES-like_sf"/>
</dbReference>
<dbReference type="InterPro" id="IPR013154">
    <property type="entry name" value="ADH-like_N"/>
</dbReference>
<gene>
    <name evidence="4" type="ORF">PENFLA_c011G04730</name>
</gene>
<dbReference type="EMBL" id="MLQL01000011">
    <property type="protein sequence ID" value="OQE23514.1"/>
    <property type="molecule type" value="Genomic_DNA"/>
</dbReference>
<organism evidence="4 5">
    <name type="scientific">Penicillium flavigenum</name>
    <dbReference type="NCBI Taxonomy" id="254877"/>
    <lineage>
        <taxon>Eukaryota</taxon>
        <taxon>Fungi</taxon>
        <taxon>Dikarya</taxon>
        <taxon>Ascomycota</taxon>
        <taxon>Pezizomycotina</taxon>
        <taxon>Eurotiomycetes</taxon>
        <taxon>Eurotiomycetidae</taxon>
        <taxon>Eurotiales</taxon>
        <taxon>Aspergillaceae</taxon>
        <taxon>Penicillium</taxon>
    </lineage>
</organism>
<dbReference type="SMART" id="SM00829">
    <property type="entry name" value="PKS_ER"/>
    <property type="match status" value="1"/>
</dbReference>
<reference evidence="5" key="1">
    <citation type="journal article" date="2017" name="Nat. Microbiol.">
        <title>Global analysis of biosynthetic gene clusters reveals vast potential of secondary metabolite production in Penicillium species.</title>
        <authorList>
            <person name="Nielsen J.C."/>
            <person name="Grijseels S."/>
            <person name="Prigent S."/>
            <person name="Ji B."/>
            <person name="Dainat J."/>
            <person name="Nielsen K.F."/>
            <person name="Frisvad J.C."/>
            <person name="Workman M."/>
            <person name="Nielsen J."/>
        </authorList>
    </citation>
    <scope>NUCLEOTIDE SEQUENCE [LARGE SCALE GENOMIC DNA]</scope>
    <source>
        <strain evidence="5">IBT 14082</strain>
    </source>
</reference>
<dbReference type="Proteomes" id="UP000191342">
    <property type="component" value="Unassembled WGS sequence"/>
</dbReference>
<dbReference type="InterPro" id="IPR020843">
    <property type="entry name" value="ER"/>
</dbReference>
<dbReference type="InterPro" id="IPR047122">
    <property type="entry name" value="Trans-enoyl_RdTase-like"/>
</dbReference>
<dbReference type="OrthoDB" id="48317at2759"/>
<dbReference type="Pfam" id="PF08240">
    <property type="entry name" value="ADH_N"/>
    <property type="match status" value="1"/>
</dbReference>
<dbReference type="GO" id="GO:0016651">
    <property type="term" value="F:oxidoreductase activity, acting on NAD(P)H"/>
    <property type="evidence" value="ECO:0007669"/>
    <property type="project" value="InterPro"/>
</dbReference>
<sequence>MSSNMAAWITAAKAYPLEVKNAPTYTPGPNEVLVRNCAVAINHIDAMTQKLAFLPMSYPAILGQDVAGEVVAVGPGVTRFKKGDRILGHSTLYATQQNRDGAFQQHTIVRTNLASQLPDEISFEAACVVPVGLSTAACALFQNADLGLQLPTLTKPVPTATKAVLIWGGSSSVGCNAIQLSVAAGYEVIATASRHNFDYVRKLGASQVFNHQSPDIVDELVRALAGKVMAGALDCIGFAAATTTATVIQQCEGTRMVLTTLPVPKDVPAGVTVKQVRGDELRDNNVGKAIYEDFLPHALKSRTFVPAPEPMVVGQGLEKLQEAIDLLSKGVSARKVVVMV</sequence>